<dbReference type="Proteomes" id="UP001208570">
    <property type="component" value="Unassembled WGS sequence"/>
</dbReference>
<keyword evidence="1" id="KW-0732">Signal</keyword>
<name>A0AAD9IYA6_9ANNE</name>
<keyword evidence="3" id="KW-1185">Reference proteome</keyword>
<dbReference type="AlphaFoldDB" id="A0AAD9IYA6"/>
<dbReference type="EMBL" id="JAODUP010000875">
    <property type="protein sequence ID" value="KAK2143114.1"/>
    <property type="molecule type" value="Genomic_DNA"/>
</dbReference>
<proteinExistence type="predicted"/>
<evidence type="ECO:0000313" key="2">
    <source>
        <dbReference type="EMBL" id="KAK2143114.1"/>
    </source>
</evidence>
<accession>A0AAD9IYA6</accession>
<feature type="chain" id="PRO_5042249887" description="F5/8 type C domain-containing protein" evidence="1">
    <location>
        <begin position="23"/>
        <end position="274"/>
    </location>
</feature>
<evidence type="ECO:0000313" key="3">
    <source>
        <dbReference type="Proteomes" id="UP001208570"/>
    </source>
</evidence>
<feature type="signal peptide" evidence="1">
    <location>
        <begin position="1"/>
        <end position="22"/>
    </location>
</feature>
<evidence type="ECO:0008006" key="4">
    <source>
        <dbReference type="Google" id="ProtNLM"/>
    </source>
</evidence>
<dbReference type="InterPro" id="IPR008979">
    <property type="entry name" value="Galactose-bd-like_sf"/>
</dbReference>
<reference evidence="2" key="1">
    <citation type="journal article" date="2023" name="Mol. Biol. Evol.">
        <title>Third-Generation Sequencing Reveals the Adaptive Role of the Epigenome in Three Deep-Sea Polychaetes.</title>
        <authorList>
            <person name="Perez M."/>
            <person name="Aroh O."/>
            <person name="Sun Y."/>
            <person name="Lan Y."/>
            <person name="Juniper S.K."/>
            <person name="Young C.R."/>
            <person name="Angers B."/>
            <person name="Qian P.Y."/>
        </authorList>
    </citation>
    <scope>NUCLEOTIDE SEQUENCE</scope>
    <source>
        <strain evidence="2">P08H-3</strain>
    </source>
</reference>
<sequence length="274" mass="31391">MTFYLASSVFSWFWLLVAFSQTGIDTTSHCQRRTVCRRQQFTSYPGCGYSGTYLVRKGPWPFYFCERLCRQYVECAIFAMKWADREHRFGYCGIIGHALNKDLLVESNQYTVYTHGSLYSTTAYNATPCTSSGYRSVNNTCHFALDDVLETEWKAEERHTTDDWIEINLSNKDLIVEIAMDPGCASGAQCSQWLLTFSEGSQKNLSNNECELFLFKLSRECDEDNCNGKMSERYPIDPGIVSTSLRLTCKKKCNSQKRTVIVNVYILTPFPDSD</sequence>
<protein>
    <recommendedName>
        <fullName evidence="4">F5/8 type C domain-containing protein</fullName>
    </recommendedName>
</protein>
<gene>
    <name evidence="2" type="ORF">LSH36_875g00004</name>
</gene>
<comment type="caution">
    <text evidence="2">The sequence shown here is derived from an EMBL/GenBank/DDBJ whole genome shotgun (WGS) entry which is preliminary data.</text>
</comment>
<organism evidence="2 3">
    <name type="scientific">Paralvinella palmiformis</name>
    <dbReference type="NCBI Taxonomy" id="53620"/>
    <lineage>
        <taxon>Eukaryota</taxon>
        <taxon>Metazoa</taxon>
        <taxon>Spiralia</taxon>
        <taxon>Lophotrochozoa</taxon>
        <taxon>Annelida</taxon>
        <taxon>Polychaeta</taxon>
        <taxon>Sedentaria</taxon>
        <taxon>Canalipalpata</taxon>
        <taxon>Terebellida</taxon>
        <taxon>Terebelliformia</taxon>
        <taxon>Alvinellidae</taxon>
        <taxon>Paralvinella</taxon>
    </lineage>
</organism>
<evidence type="ECO:0000256" key="1">
    <source>
        <dbReference type="SAM" id="SignalP"/>
    </source>
</evidence>
<dbReference type="SUPFAM" id="SSF49785">
    <property type="entry name" value="Galactose-binding domain-like"/>
    <property type="match status" value="1"/>
</dbReference>